<feature type="region of interest" description="Disordered" evidence="7">
    <location>
        <begin position="484"/>
        <end position="504"/>
    </location>
</feature>
<proteinExistence type="inferred from homology"/>
<gene>
    <name evidence="6 9" type="primary">gatA</name>
    <name evidence="9" type="ORF">E6H00_11110</name>
</gene>
<evidence type="ECO:0000259" key="8">
    <source>
        <dbReference type="Pfam" id="PF01425"/>
    </source>
</evidence>
<dbReference type="GO" id="GO:0006412">
    <property type="term" value="P:translation"/>
    <property type="evidence" value="ECO:0007669"/>
    <property type="project" value="UniProtKB-UniRule"/>
</dbReference>
<dbReference type="Gene3D" id="3.90.1300.10">
    <property type="entry name" value="Amidase signature (AS) domain"/>
    <property type="match status" value="1"/>
</dbReference>
<dbReference type="AlphaFoldDB" id="A0A537JZN1"/>
<comment type="caution">
    <text evidence="6">Lacks conserved residue(s) required for the propagation of feature annotation.</text>
</comment>
<evidence type="ECO:0000256" key="6">
    <source>
        <dbReference type="HAMAP-Rule" id="MF_00120"/>
    </source>
</evidence>
<evidence type="ECO:0000256" key="4">
    <source>
        <dbReference type="ARBA" id="ARBA00022917"/>
    </source>
</evidence>
<dbReference type="GO" id="GO:0050567">
    <property type="term" value="F:glutaminyl-tRNA synthase (glutamine-hydrolyzing) activity"/>
    <property type="evidence" value="ECO:0007669"/>
    <property type="project" value="UniProtKB-UniRule"/>
</dbReference>
<dbReference type="NCBIfam" id="TIGR00132">
    <property type="entry name" value="gatA"/>
    <property type="match status" value="1"/>
</dbReference>
<evidence type="ECO:0000313" key="10">
    <source>
        <dbReference type="Proteomes" id="UP000318509"/>
    </source>
</evidence>
<dbReference type="PANTHER" id="PTHR11895">
    <property type="entry name" value="TRANSAMIDASE"/>
    <property type="match status" value="1"/>
</dbReference>
<comment type="subunit">
    <text evidence="6">Heterotrimer of A, B and C subunits.</text>
</comment>
<dbReference type="Proteomes" id="UP000318509">
    <property type="component" value="Unassembled WGS sequence"/>
</dbReference>
<feature type="active site" description="Acyl-ester intermediate" evidence="6">
    <location>
        <position position="181"/>
    </location>
</feature>
<dbReference type="EC" id="6.3.5.7" evidence="6"/>
<dbReference type="GO" id="GO:0016740">
    <property type="term" value="F:transferase activity"/>
    <property type="evidence" value="ECO:0007669"/>
    <property type="project" value="UniProtKB-KW"/>
</dbReference>
<protein>
    <recommendedName>
        <fullName evidence="6">Glutamyl-tRNA(Gln) amidotransferase subunit A</fullName>
        <shortName evidence="6">Glu-ADT subunit A</shortName>
        <ecNumber evidence="6">6.3.5.7</ecNumber>
    </recommendedName>
</protein>
<comment type="catalytic activity">
    <reaction evidence="6">
        <text>L-glutamyl-tRNA(Gln) + L-glutamine + ATP + H2O = L-glutaminyl-tRNA(Gln) + L-glutamate + ADP + phosphate + H(+)</text>
        <dbReference type="Rhea" id="RHEA:17521"/>
        <dbReference type="Rhea" id="RHEA-COMP:9681"/>
        <dbReference type="Rhea" id="RHEA-COMP:9684"/>
        <dbReference type="ChEBI" id="CHEBI:15377"/>
        <dbReference type="ChEBI" id="CHEBI:15378"/>
        <dbReference type="ChEBI" id="CHEBI:29985"/>
        <dbReference type="ChEBI" id="CHEBI:30616"/>
        <dbReference type="ChEBI" id="CHEBI:43474"/>
        <dbReference type="ChEBI" id="CHEBI:58359"/>
        <dbReference type="ChEBI" id="CHEBI:78520"/>
        <dbReference type="ChEBI" id="CHEBI:78521"/>
        <dbReference type="ChEBI" id="CHEBI:456216"/>
        <dbReference type="EC" id="6.3.5.7"/>
    </reaction>
</comment>
<dbReference type="SUPFAM" id="SSF75304">
    <property type="entry name" value="Amidase signature (AS) enzymes"/>
    <property type="match status" value="1"/>
</dbReference>
<comment type="caution">
    <text evidence="9">The sequence shown here is derived from an EMBL/GenBank/DDBJ whole genome shotgun (WGS) entry which is preliminary data.</text>
</comment>
<keyword evidence="1 6" id="KW-0436">Ligase</keyword>
<evidence type="ECO:0000256" key="5">
    <source>
        <dbReference type="ARBA" id="ARBA00025295"/>
    </source>
</evidence>
<evidence type="ECO:0000256" key="1">
    <source>
        <dbReference type="ARBA" id="ARBA00022598"/>
    </source>
</evidence>
<evidence type="ECO:0000256" key="3">
    <source>
        <dbReference type="ARBA" id="ARBA00022840"/>
    </source>
</evidence>
<keyword evidence="9" id="KW-0808">Transferase</keyword>
<keyword evidence="3 6" id="KW-0067">ATP-binding</keyword>
<keyword evidence="4 6" id="KW-0648">Protein biosynthesis</keyword>
<dbReference type="GO" id="GO:0005524">
    <property type="term" value="F:ATP binding"/>
    <property type="evidence" value="ECO:0007669"/>
    <property type="project" value="UniProtKB-KW"/>
</dbReference>
<reference evidence="9 10" key="1">
    <citation type="journal article" date="2019" name="Nat. Microbiol.">
        <title>Mediterranean grassland soil C-N compound turnover is dependent on rainfall and depth, and is mediated by genomically divergent microorganisms.</title>
        <authorList>
            <person name="Diamond S."/>
            <person name="Andeer P.F."/>
            <person name="Li Z."/>
            <person name="Crits-Christoph A."/>
            <person name="Burstein D."/>
            <person name="Anantharaman K."/>
            <person name="Lane K.R."/>
            <person name="Thomas B.C."/>
            <person name="Pan C."/>
            <person name="Northen T.R."/>
            <person name="Banfield J.F."/>
        </authorList>
    </citation>
    <scope>NUCLEOTIDE SEQUENCE [LARGE SCALE GENOMIC DNA]</scope>
    <source>
        <strain evidence="9">NP_3</strain>
    </source>
</reference>
<dbReference type="EMBL" id="VBAK01000131">
    <property type="protein sequence ID" value="TMI88989.1"/>
    <property type="molecule type" value="Genomic_DNA"/>
</dbReference>
<dbReference type="InterPro" id="IPR023631">
    <property type="entry name" value="Amidase_dom"/>
</dbReference>
<comment type="similarity">
    <text evidence="6">Belongs to the amidase family. GatA subfamily.</text>
</comment>
<dbReference type="HAMAP" id="MF_00120">
    <property type="entry name" value="GatA"/>
    <property type="match status" value="1"/>
</dbReference>
<organism evidence="9 10">
    <name type="scientific">Candidatus Segetimicrobium genomatis</name>
    <dbReference type="NCBI Taxonomy" id="2569760"/>
    <lineage>
        <taxon>Bacteria</taxon>
        <taxon>Bacillati</taxon>
        <taxon>Candidatus Sysuimicrobiota</taxon>
        <taxon>Candidatus Sysuimicrobiia</taxon>
        <taxon>Candidatus Sysuimicrobiales</taxon>
        <taxon>Candidatus Segetimicrobiaceae</taxon>
        <taxon>Candidatus Segetimicrobium</taxon>
    </lineage>
</organism>
<dbReference type="GO" id="GO:0030956">
    <property type="term" value="C:glutamyl-tRNA(Gln) amidotransferase complex"/>
    <property type="evidence" value="ECO:0007669"/>
    <property type="project" value="InterPro"/>
</dbReference>
<evidence type="ECO:0000256" key="2">
    <source>
        <dbReference type="ARBA" id="ARBA00022741"/>
    </source>
</evidence>
<dbReference type="Pfam" id="PF01425">
    <property type="entry name" value="Amidase"/>
    <property type="match status" value="1"/>
</dbReference>
<feature type="compositionally biased region" description="Low complexity" evidence="7">
    <location>
        <begin position="491"/>
        <end position="504"/>
    </location>
</feature>
<keyword evidence="2 6" id="KW-0547">Nucleotide-binding</keyword>
<comment type="function">
    <text evidence="5 6">Allows the formation of correctly charged Gln-tRNA(Gln) through the transamidation of misacylated Glu-tRNA(Gln) in organisms which lack glutaminyl-tRNA synthetase. The reaction takes place in the presence of glutamine and ATP through an activated gamma-phospho-Glu-tRNA(Gln).</text>
</comment>
<accession>A0A537JZN1</accession>
<sequence length="504" mass="53664">MSGAAALPDLPAWELRRLYHRRETSPGEVVRAVFERIDAQEPHLHAYLFRDREASLAEAARWDGAAGRDDAPPLAGIPVAVKDNICTRGWPTTCGSRMLAGFKPPYDATVITRLRRAGAIIVGKANLDEFAMGSSTENSAFGPTRNPWDPARVPGGTSGGPAAAVAAGEAALALGSDTGGSIRQPAAFCGVVGLKPTYGRVSRYGLVAFASSLDQIGPLARDVRDAALLLHVIAGRDPADSTSSDAEVVPYHDRLTGTIRGLRLGVVREFFAEGLDRGVGAAVRTAIETCRDLGAVCEEVSLPHASYALPAYYIVAPAEASSNLARYAGVHYGHRTAAAGDLETLYSRTRREGFGAEVKRRIMLGTYALSAGYYEAFYLRAQRVRALIRRDFEAAFARFDALLGPVTPTAAFRIGEKVDDPLQMYLSDVYTVPLNLAGIPGVSVPCGFTDGLPVGLQVIGRPFDEGTMLNVAYAFEQATPFHTMRPPPAHPAGGAAARGRSPRS</sequence>
<evidence type="ECO:0000313" key="9">
    <source>
        <dbReference type="EMBL" id="TMI88989.1"/>
    </source>
</evidence>
<name>A0A537JZN1_9BACT</name>
<dbReference type="PANTHER" id="PTHR11895:SF151">
    <property type="entry name" value="GLUTAMYL-TRNA(GLN) AMIDOTRANSFERASE SUBUNIT A"/>
    <property type="match status" value="1"/>
</dbReference>
<dbReference type="InterPro" id="IPR004412">
    <property type="entry name" value="GatA"/>
</dbReference>
<dbReference type="InterPro" id="IPR036928">
    <property type="entry name" value="AS_sf"/>
</dbReference>
<evidence type="ECO:0000256" key="7">
    <source>
        <dbReference type="SAM" id="MobiDB-lite"/>
    </source>
</evidence>
<feature type="active site" description="Charge relay system" evidence="6">
    <location>
        <position position="82"/>
    </location>
</feature>
<dbReference type="InterPro" id="IPR000120">
    <property type="entry name" value="Amidase"/>
</dbReference>
<feature type="domain" description="Amidase" evidence="8">
    <location>
        <begin position="28"/>
        <end position="469"/>
    </location>
</feature>